<comment type="caution">
    <text evidence="2">The sequence shown here is derived from an EMBL/GenBank/DDBJ whole genome shotgun (WGS) entry which is preliminary data.</text>
</comment>
<evidence type="ECO:0000313" key="2">
    <source>
        <dbReference type="EMBL" id="OGG47014.1"/>
    </source>
</evidence>
<name>A0A1F6CCV4_9BACT</name>
<feature type="transmembrane region" description="Helical" evidence="1">
    <location>
        <begin position="6"/>
        <end position="26"/>
    </location>
</feature>
<sequence>MKKQAITKLFIGIVAILLIAGGWYVFKYRSCIKQINYVPPREQSMTGGGLSGLKPITDKGDYYRFDFREFRTSNEALRACIWK</sequence>
<protein>
    <submittedName>
        <fullName evidence="2">Uncharacterized protein</fullName>
    </submittedName>
</protein>
<dbReference type="Proteomes" id="UP000178344">
    <property type="component" value="Unassembled WGS sequence"/>
</dbReference>
<dbReference type="EMBL" id="MFKQ01000033">
    <property type="protein sequence ID" value="OGG47014.1"/>
    <property type="molecule type" value="Genomic_DNA"/>
</dbReference>
<keyword evidence="1" id="KW-0812">Transmembrane</keyword>
<evidence type="ECO:0000313" key="3">
    <source>
        <dbReference type="Proteomes" id="UP000178344"/>
    </source>
</evidence>
<keyword evidence="1" id="KW-0472">Membrane</keyword>
<dbReference type="AlphaFoldDB" id="A0A1F6CCV4"/>
<organism evidence="2 3">
    <name type="scientific">Candidatus Kaiserbacteria bacterium RIFCSPHIGHO2_01_FULL_49_13</name>
    <dbReference type="NCBI Taxonomy" id="1798477"/>
    <lineage>
        <taxon>Bacteria</taxon>
        <taxon>Candidatus Kaiseribacteriota</taxon>
    </lineage>
</organism>
<evidence type="ECO:0000256" key="1">
    <source>
        <dbReference type="SAM" id="Phobius"/>
    </source>
</evidence>
<proteinExistence type="predicted"/>
<reference evidence="2 3" key="1">
    <citation type="journal article" date="2016" name="Nat. Commun.">
        <title>Thousands of microbial genomes shed light on interconnected biogeochemical processes in an aquifer system.</title>
        <authorList>
            <person name="Anantharaman K."/>
            <person name="Brown C.T."/>
            <person name="Hug L.A."/>
            <person name="Sharon I."/>
            <person name="Castelle C.J."/>
            <person name="Probst A.J."/>
            <person name="Thomas B.C."/>
            <person name="Singh A."/>
            <person name="Wilkins M.J."/>
            <person name="Karaoz U."/>
            <person name="Brodie E.L."/>
            <person name="Williams K.H."/>
            <person name="Hubbard S.S."/>
            <person name="Banfield J.F."/>
        </authorList>
    </citation>
    <scope>NUCLEOTIDE SEQUENCE [LARGE SCALE GENOMIC DNA]</scope>
</reference>
<keyword evidence="1" id="KW-1133">Transmembrane helix</keyword>
<gene>
    <name evidence="2" type="ORF">A2671_00530</name>
</gene>
<accession>A0A1F6CCV4</accession>